<dbReference type="GO" id="GO:0005886">
    <property type="term" value="C:plasma membrane"/>
    <property type="evidence" value="ECO:0007669"/>
    <property type="project" value="UniProtKB-SubCell"/>
</dbReference>
<keyword evidence="1" id="KW-0472">Membrane</keyword>
<protein>
    <recommendedName>
        <fullName evidence="1 2">Sodium/glutamate symporter</fullName>
    </recommendedName>
</protein>
<keyword evidence="1" id="KW-1133">Transmembrane helix</keyword>
<comment type="similarity">
    <text evidence="1">Belongs to the glutamate:Na(+) symporter (ESS) (TC 2.A.27) family.</text>
</comment>
<gene>
    <name evidence="3" type="primary">gltS</name>
    <name evidence="3" type="ORF">CL176_06895</name>
</gene>
<keyword evidence="1" id="KW-0812">Transmembrane</keyword>
<dbReference type="OrthoDB" id="4921038at2"/>
<feature type="transmembrane region" description="Helical" evidence="1">
    <location>
        <begin position="43"/>
        <end position="63"/>
    </location>
</feature>
<dbReference type="KEGG" id="abae:CL176_06895"/>
<dbReference type="EMBL" id="CP023434">
    <property type="protein sequence ID" value="AXY25747.1"/>
    <property type="molecule type" value="Genomic_DNA"/>
</dbReference>
<keyword evidence="1" id="KW-0739">Sodium transport</keyword>
<keyword evidence="1" id="KW-0915">Sodium</keyword>
<keyword evidence="1" id="KW-0813">Transport</keyword>
<dbReference type="GO" id="GO:0015501">
    <property type="term" value="F:glutamate:sodium symporter activity"/>
    <property type="evidence" value="ECO:0007669"/>
    <property type="project" value="UniProtKB-UniRule"/>
</dbReference>
<keyword evidence="1" id="KW-1003">Cell membrane</keyword>
<feature type="transmembrane region" description="Helical" evidence="1">
    <location>
        <begin position="12"/>
        <end position="31"/>
    </location>
</feature>
<keyword evidence="1" id="KW-0029">Amino-acid transport</keyword>
<reference evidence="3 4" key="1">
    <citation type="submission" date="2017-09" db="EMBL/GenBank/DDBJ databases">
        <title>Complete genome sequence of Oxytococcus suis strain ZY16052.</title>
        <authorList>
            <person name="Li F."/>
        </authorList>
    </citation>
    <scope>NUCLEOTIDE SEQUENCE [LARGE SCALE GENOMIC DNA]</scope>
    <source>
        <strain evidence="3 4">ZY16052</strain>
    </source>
</reference>
<keyword evidence="4" id="KW-1185">Reference proteome</keyword>
<feature type="transmembrane region" description="Helical" evidence="1">
    <location>
        <begin position="226"/>
        <end position="247"/>
    </location>
</feature>
<accession>A0A347WKZ0</accession>
<proteinExistence type="inferred from homology"/>
<dbReference type="NCBIfam" id="TIGR00210">
    <property type="entry name" value="gltS"/>
    <property type="match status" value="1"/>
</dbReference>
<dbReference type="Proteomes" id="UP000263232">
    <property type="component" value="Chromosome"/>
</dbReference>
<comment type="function">
    <text evidence="1">Catalyzes the sodium-dependent transport of glutamate.</text>
</comment>
<comment type="caution">
    <text evidence="1">Lacks conserved residue(s) required for the propagation of feature annotation.</text>
</comment>
<organism evidence="3 4">
    <name type="scientific">Suicoccus acidiformans</name>
    <dbReference type="NCBI Taxonomy" id="2036206"/>
    <lineage>
        <taxon>Bacteria</taxon>
        <taxon>Bacillati</taxon>
        <taxon>Bacillota</taxon>
        <taxon>Bacilli</taxon>
        <taxon>Lactobacillales</taxon>
        <taxon>Aerococcaceae</taxon>
        <taxon>Suicoccus</taxon>
    </lineage>
</organism>
<evidence type="ECO:0000256" key="1">
    <source>
        <dbReference type="HAMAP-Rule" id="MF_02062"/>
    </source>
</evidence>
<dbReference type="AlphaFoldDB" id="A0A347WKZ0"/>
<dbReference type="HAMAP" id="MF_02062">
    <property type="entry name" value="GltS"/>
    <property type="match status" value="1"/>
</dbReference>
<comment type="subcellular location">
    <subcellularLocation>
        <location evidence="1">Cell membrane</location>
        <topology evidence="1">Multi-pass membrane protein</topology>
    </subcellularLocation>
</comment>
<dbReference type="PANTHER" id="PTHR36178:SF1">
    <property type="entry name" value="SODIUM_GLUTAMATE SYMPORTER"/>
    <property type="match status" value="1"/>
</dbReference>
<keyword evidence="1" id="KW-0406">Ion transport</keyword>
<dbReference type="RefSeq" id="WP_118990647.1">
    <property type="nucleotide sequence ID" value="NZ_CP023434.1"/>
</dbReference>
<name>A0A347WKZ0_9LACT</name>
<dbReference type="PANTHER" id="PTHR36178">
    <property type="entry name" value="SLR0625 PROTEIN"/>
    <property type="match status" value="1"/>
</dbReference>
<evidence type="ECO:0000256" key="2">
    <source>
        <dbReference type="NCBIfam" id="TIGR00210"/>
    </source>
</evidence>
<feature type="transmembrane region" description="Helical" evidence="1">
    <location>
        <begin position="168"/>
        <end position="189"/>
    </location>
</feature>
<dbReference type="GO" id="GO:0015813">
    <property type="term" value="P:L-glutamate transmembrane transport"/>
    <property type="evidence" value="ECO:0007669"/>
    <property type="project" value="UniProtKB-UniRule"/>
</dbReference>
<sequence>MNIEYVDTMWHMNISSVLTLAIAGIMALIGYKIVERVGFLRKYCIPAPVVGGFIVMLINLLGHSTNTFVINFDNAYQSFFMLAFFTTVGLGASFNLLKIGGKALIIYWLLSSFLAVMQNTVGVTVGNAIGLDAAYSLLASAIPLVGGHGAALSYGTTFQEMGYEAGPLVGAASATYGLISAVLIGGPLARHLIEKYRLKPSGVLETMHEDVLEVNQGEKTLTAFDILANVTMILLSMGLGQIISQWIGDLIGMQFPEYVGAMLVAVIVRNVYDRFEFFNFNYDLIDRIGDVALNLYLSMAMISMALWELSGLFGGVIIVLVVNTIVTVLLVYFLSFKVLGKDYDAAVMIAGQIGHGLGATPTAMVNMNTITQRYGPSHKAYIIVPIVGAFLVDIIYQPVTIWFISQFVQ</sequence>
<evidence type="ECO:0000313" key="4">
    <source>
        <dbReference type="Proteomes" id="UP000263232"/>
    </source>
</evidence>
<dbReference type="InterPro" id="IPR004445">
    <property type="entry name" value="GltS"/>
</dbReference>
<dbReference type="Pfam" id="PF03616">
    <property type="entry name" value="Glt_symporter"/>
    <property type="match status" value="1"/>
</dbReference>
<feature type="transmembrane region" description="Helical" evidence="1">
    <location>
        <begin position="104"/>
        <end position="129"/>
    </location>
</feature>
<feature type="transmembrane region" description="Helical" evidence="1">
    <location>
        <begin position="253"/>
        <end position="272"/>
    </location>
</feature>
<evidence type="ECO:0000313" key="3">
    <source>
        <dbReference type="EMBL" id="AXY25747.1"/>
    </source>
</evidence>
<feature type="transmembrane region" description="Helical" evidence="1">
    <location>
        <begin position="75"/>
        <end position="97"/>
    </location>
</feature>
<keyword evidence="1" id="KW-0769">Symport</keyword>
<feature type="transmembrane region" description="Helical" evidence="1">
    <location>
        <begin position="312"/>
        <end position="334"/>
    </location>
</feature>
<feature type="transmembrane region" description="Helical" evidence="1">
    <location>
        <begin position="380"/>
        <end position="404"/>
    </location>
</feature>